<feature type="compositionally biased region" description="Basic and acidic residues" evidence="1">
    <location>
        <begin position="247"/>
        <end position="264"/>
    </location>
</feature>
<evidence type="ECO:0000313" key="2">
    <source>
        <dbReference type="EMBL" id="TMW80756.1"/>
    </source>
</evidence>
<feature type="region of interest" description="Disordered" evidence="1">
    <location>
        <begin position="23"/>
        <end position="49"/>
    </location>
</feature>
<comment type="caution">
    <text evidence="2">The sequence shown here is derived from an EMBL/GenBank/DDBJ whole genome shotgun (WGS) entry which is preliminary data.</text>
</comment>
<accession>A0A6N2AES0</accession>
<feature type="region of interest" description="Disordered" evidence="1">
    <location>
        <begin position="227"/>
        <end position="284"/>
    </location>
</feature>
<evidence type="ECO:0000256" key="1">
    <source>
        <dbReference type="SAM" id="MobiDB-lite"/>
    </source>
</evidence>
<name>A0A6N2AES0_SOLCI</name>
<feature type="compositionally biased region" description="Polar residues" evidence="1">
    <location>
        <begin position="25"/>
        <end position="44"/>
    </location>
</feature>
<reference evidence="2" key="1">
    <citation type="submission" date="2019-05" db="EMBL/GenBank/DDBJ databases">
        <title>The de novo reference genome and transcriptome assemblies of the wild tomato species Solanum chilense.</title>
        <authorList>
            <person name="Stam R."/>
            <person name="Nosenko T."/>
            <person name="Hoerger A.C."/>
            <person name="Stephan W."/>
            <person name="Seidel M.A."/>
            <person name="Kuhn J.M.M."/>
            <person name="Haberer G."/>
            <person name="Tellier A."/>
        </authorList>
    </citation>
    <scope>NUCLEOTIDE SEQUENCE</scope>
    <source>
        <tissue evidence="2">Mature leaves</tissue>
    </source>
</reference>
<sequence length="284" mass="31536">MSSPSSSSKQMLDALSEIEPLAFYSPTNVQARPNPPSGSQQDTPDNPFYAIDLNRSVVPTGPGPFQDMLPDNLFEGDLPKHKASESNILAASEVLVIESLAMMREEAMAEQTEVLQRKDVQTTQPIFDKMRDVERYPSSSSSDSESEEEPLKWKVERREGEISRKGKEKVVEEAPRRRPTTRSAAQKMMANALKASAHSTAAVRSARTFKVSNFKMPETNVVELSGEEVEKKTKKNRSEKKKGKATKKFENTKSKGRDLRERGNGHSVTTQIGDATGTHIDPPM</sequence>
<feature type="compositionally biased region" description="Basic residues" evidence="1">
    <location>
        <begin position="232"/>
        <end position="246"/>
    </location>
</feature>
<feature type="region of interest" description="Disordered" evidence="1">
    <location>
        <begin position="123"/>
        <end position="185"/>
    </location>
</feature>
<dbReference type="AlphaFoldDB" id="A0A6N2AES0"/>
<organism evidence="2">
    <name type="scientific">Solanum chilense</name>
    <name type="common">Tomato</name>
    <name type="synonym">Lycopersicon chilense</name>
    <dbReference type="NCBI Taxonomy" id="4083"/>
    <lineage>
        <taxon>Eukaryota</taxon>
        <taxon>Viridiplantae</taxon>
        <taxon>Streptophyta</taxon>
        <taxon>Embryophyta</taxon>
        <taxon>Tracheophyta</taxon>
        <taxon>Spermatophyta</taxon>
        <taxon>Magnoliopsida</taxon>
        <taxon>eudicotyledons</taxon>
        <taxon>Gunneridae</taxon>
        <taxon>Pentapetalae</taxon>
        <taxon>asterids</taxon>
        <taxon>lamiids</taxon>
        <taxon>Solanales</taxon>
        <taxon>Solanaceae</taxon>
        <taxon>Solanoideae</taxon>
        <taxon>Solaneae</taxon>
        <taxon>Solanum</taxon>
        <taxon>Solanum subgen. Lycopersicon</taxon>
    </lineage>
</organism>
<proteinExistence type="predicted"/>
<gene>
    <name evidence="2" type="ORF">EJD97_015537</name>
</gene>
<dbReference type="EMBL" id="RXGB01040878">
    <property type="protein sequence ID" value="TMW80756.1"/>
    <property type="molecule type" value="Genomic_DNA"/>
</dbReference>
<feature type="compositionally biased region" description="Basic and acidic residues" evidence="1">
    <location>
        <begin position="149"/>
        <end position="176"/>
    </location>
</feature>
<protein>
    <submittedName>
        <fullName evidence="2">Uncharacterized protein</fullName>
    </submittedName>
</protein>